<sequence length="87" mass="10235">MKERIVNLETLDFETSQEVSLRPDLWEDFIGQEKIKNNLQISICAAKKRQESLDHMLFLVHRVWVKPLLVISSLKKWKPISKLPPLP</sequence>
<evidence type="ECO:0000259" key="3">
    <source>
        <dbReference type="Pfam" id="PF05496"/>
    </source>
</evidence>
<dbReference type="GO" id="GO:0006281">
    <property type="term" value="P:DNA repair"/>
    <property type="evidence" value="ECO:0007669"/>
    <property type="project" value="InterPro"/>
</dbReference>
<evidence type="ECO:0000256" key="2">
    <source>
        <dbReference type="ARBA" id="ARBA00022840"/>
    </source>
</evidence>
<gene>
    <name evidence="4" type="ORF">HPSA50_1462</name>
</gene>
<dbReference type="Gene3D" id="3.40.50.300">
    <property type="entry name" value="P-loop containing nucleotide triphosphate hydrolases"/>
    <property type="match status" value="1"/>
</dbReference>
<name>T2SA50_HELPX</name>
<evidence type="ECO:0000256" key="1">
    <source>
        <dbReference type="ARBA" id="ARBA00022741"/>
    </source>
</evidence>
<dbReference type="PANTHER" id="PTHR42848">
    <property type="match status" value="1"/>
</dbReference>
<keyword evidence="2" id="KW-0067">ATP-binding</keyword>
<keyword evidence="4" id="KW-0378">Hydrolase</keyword>
<dbReference type="InterPro" id="IPR004605">
    <property type="entry name" value="DNA_helicase_Holl-junc_RuvB"/>
</dbReference>
<evidence type="ECO:0000313" key="5">
    <source>
        <dbReference type="Proteomes" id="UP000015816"/>
    </source>
</evidence>
<keyword evidence="1" id="KW-0547">Nucleotide-binding</keyword>
<proteinExistence type="predicted"/>
<dbReference type="PATRIC" id="fig|1352357.3.peg.1431"/>
<keyword evidence="4" id="KW-0347">Helicase</keyword>
<dbReference type="Proteomes" id="UP000015816">
    <property type="component" value="Unassembled WGS sequence"/>
</dbReference>
<evidence type="ECO:0000313" key="4">
    <source>
        <dbReference type="EMBL" id="EQD89140.1"/>
    </source>
</evidence>
<dbReference type="AlphaFoldDB" id="T2SA50"/>
<accession>T2SA50</accession>
<feature type="domain" description="RuvB-like AAA+ ATPase" evidence="3">
    <location>
        <begin position="21"/>
        <end position="59"/>
    </location>
</feature>
<dbReference type="PANTHER" id="PTHR42848:SF1">
    <property type="entry name" value="HOLLIDAY JUNCTION BRANCH MIGRATION COMPLEX SUBUNIT RUVB"/>
    <property type="match status" value="1"/>
</dbReference>
<dbReference type="Pfam" id="PF05496">
    <property type="entry name" value="RuvB_N"/>
    <property type="match status" value="1"/>
</dbReference>
<dbReference type="EMBL" id="AVNI01000002">
    <property type="protein sequence ID" value="EQD89140.1"/>
    <property type="molecule type" value="Genomic_DNA"/>
</dbReference>
<dbReference type="GO" id="GO:0005524">
    <property type="term" value="F:ATP binding"/>
    <property type="evidence" value="ECO:0007669"/>
    <property type="project" value="UniProtKB-KW"/>
</dbReference>
<comment type="caution">
    <text evidence="4">The sequence shown here is derived from an EMBL/GenBank/DDBJ whole genome shotgun (WGS) entry which is preliminary data.</text>
</comment>
<dbReference type="InterPro" id="IPR008824">
    <property type="entry name" value="RuvB-like_N"/>
</dbReference>
<dbReference type="GO" id="GO:0003677">
    <property type="term" value="F:DNA binding"/>
    <property type="evidence" value="ECO:0007669"/>
    <property type="project" value="InterPro"/>
</dbReference>
<organism evidence="4 5">
    <name type="scientific">Helicobacter pylori SouthAfrica50</name>
    <dbReference type="NCBI Taxonomy" id="1352357"/>
    <lineage>
        <taxon>Bacteria</taxon>
        <taxon>Pseudomonadati</taxon>
        <taxon>Campylobacterota</taxon>
        <taxon>Epsilonproteobacteria</taxon>
        <taxon>Campylobacterales</taxon>
        <taxon>Helicobacteraceae</taxon>
        <taxon>Helicobacter</taxon>
    </lineage>
</organism>
<reference evidence="4 5" key="1">
    <citation type="journal article" date="2013" name="Genome Announc.">
        <title>Genome Sequences of Three hpAfrica2 Strains of Helicobacter pylori.</title>
        <authorList>
            <person name="Duncan S.S."/>
            <person name="Bertoli M.T."/>
            <person name="Kersulyte D."/>
            <person name="Valk P.L."/>
            <person name="Tamma S."/>
            <person name="Segal I."/>
            <person name="McClain M.S."/>
            <person name="Cover T.L."/>
            <person name="Berg D.E."/>
        </authorList>
    </citation>
    <scope>NUCLEOTIDE SEQUENCE [LARGE SCALE GENOMIC DNA]</scope>
    <source>
        <strain evidence="4 5">SouthAfrica50</strain>
    </source>
</reference>
<dbReference type="GO" id="GO:0009378">
    <property type="term" value="F:four-way junction helicase activity"/>
    <property type="evidence" value="ECO:0007669"/>
    <property type="project" value="InterPro"/>
</dbReference>
<protein>
    <submittedName>
        <fullName evidence="4">Holliday junction DNA helicase ruvB family protein</fullName>
    </submittedName>
</protein>
<dbReference type="GO" id="GO:0006310">
    <property type="term" value="P:DNA recombination"/>
    <property type="evidence" value="ECO:0007669"/>
    <property type="project" value="InterPro"/>
</dbReference>
<dbReference type="InterPro" id="IPR027417">
    <property type="entry name" value="P-loop_NTPase"/>
</dbReference>